<evidence type="ECO:0000313" key="2">
    <source>
        <dbReference type="EMBL" id="CAG6490086.1"/>
    </source>
</evidence>
<feature type="compositionally biased region" description="Low complexity" evidence="1">
    <location>
        <begin position="74"/>
        <end position="86"/>
    </location>
</feature>
<proteinExistence type="predicted"/>
<evidence type="ECO:0000256" key="1">
    <source>
        <dbReference type="SAM" id="MobiDB-lite"/>
    </source>
</evidence>
<name>A0A8D8CGI8_CULPI</name>
<reference evidence="2" key="1">
    <citation type="submission" date="2021-05" db="EMBL/GenBank/DDBJ databases">
        <authorList>
            <person name="Alioto T."/>
            <person name="Alioto T."/>
            <person name="Gomez Garrido J."/>
        </authorList>
    </citation>
    <scope>NUCLEOTIDE SEQUENCE</scope>
</reference>
<organism evidence="2">
    <name type="scientific">Culex pipiens</name>
    <name type="common">House mosquito</name>
    <dbReference type="NCBI Taxonomy" id="7175"/>
    <lineage>
        <taxon>Eukaryota</taxon>
        <taxon>Metazoa</taxon>
        <taxon>Ecdysozoa</taxon>
        <taxon>Arthropoda</taxon>
        <taxon>Hexapoda</taxon>
        <taxon>Insecta</taxon>
        <taxon>Pterygota</taxon>
        <taxon>Neoptera</taxon>
        <taxon>Endopterygota</taxon>
        <taxon>Diptera</taxon>
        <taxon>Nematocera</taxon>
        <taxon>Culicoidea</taxon>
        <taxon>Culicidae</taxon>
        <taxon>Culicinae</taxon>
        <taxon>Culicini</taxon>
        <taxon>Culex</taxon>
        <taxon>Culex</taxon>
    </lineage>
</organism>
<dbReference type="EMBL" id="HBUE01114048">
    <property type="protein sequence ID" value="CAG6490086.1"/>
    <property type="molecule type" value="Transcribed_RNA"/>
</dbReference>
<accession>A0A8D8CGI8</accession>
<dbReference type="AlphaFoldDB" id="A0A8D8CGI8"/>
<feature type="region of interest" description="Disordered" evidence="1">
    <location>
        <begin position="66"/>
        <end position="106"/>
    </location>
</feature>
<protein>
    <submittedName>
        <fullName evidence="2">(northern house mosquito) hypothetical protein</fullName>
    </submittedName>
</protein>
<sequence>MGRYWAAEATRRINIIFNINIRCWGSTPDSRTKSTAKFLRPTICATCASRRATTFEIVRRLVPRPKARRRTRARSVASASTSVPSANGSGCREIRGPTTARSASSATSTCIRTNSVPWRNPTAWTFPISPRSIRSCCVKSAKHLDTTADESSSCEEQQFTSL</sequence>